<keyword evidence="8" id="KW-1185">Reference proteome</keyword>
<dbReference type="Proteomes" id="UP000321303">
    <property type="component" value="Unassembled WGS sequence"/>
</dbReference>
<keyword evidence="5 6" id="KW-0472">Membrane</keyword>
<dbReference type="AlphaFoldDB" id="A0A511UVV7"/>
<feature type="transmembrane region" description="Helical" evidence="6">
    <location>
        <begin position="30"/>
        <end position="51"/>
    </location>
</feature>
<feature type="transmembrane region" description="Helical" evidence="6">
    <location>
        <begin position="247"/>
        <end position="271"/>
    </location>
</feature>
<dbReference type="PANTHER" id="PTHR30250:SF26">
    <property type="entry name" value="PSMA PROTEIN"/>
    <property type="match status" value="1"/>
</dbReference>
<gene>
    <name evidence="7" type="ORF">HVA01_32290</name>
</gene>
<feature type="transmembrane region" description="Helical" evidence="6">
    <location>
        <begin position="370"/>
        <end position="391"/>
    </location>
</feature>
<feature type="transmembrane region" description="Helical" evidence="6">
    <location>
        <begin position="63"/>
        <end position="87"/>
    </location>
</feature>
<organism evidence="7 8">
    <name type="scientific">Halovibrio variabilis</name>
    <dbReference type="NCBI Taxonomy" id="31910"/>
    <lineage>
        <taxon>Bacteria</taxon>
        <taxon>Pseudomonadati</taxon>
        <taxon>Pseudomonadota</taxon>
        <taxon>Gammaproteobacteria</taxon>
        <taxon>Oceanospirillales</taxon>
        <taxon>Halomonadaceae</taxon>
        <taxon>Halovibrio</taxon>
    </lineage>
</organism>
<evidence type="ECO:0000256" key="6">
    <source>
        <dbReference type="SAM" id="Phobius"/>
    </source>
</evidence>
<comment type="subcellular location">
    <subcellularLocation>
        <location evidence="1">Cell membrane</location>
        <topology evidence="1">Multi-pass membrane protein</topology>
    </subcellularLocation>
</comment>
<name>A0A511UVV7_9GAMM</name>
<evidence type="ECO:0000256" key="5">
    <source>
        <dbReference type="ARBA" id="ARBA00023136"/>
    </source>
</evidence>
<protein>
    <recommendedName>
        <fullName evidence="9">Lipopolysaccharide biosynthesis protein</fullName>
    </recommendedName>
</protein>
<feature type="transmembrane region" description="Helical" evidence="6">
    <location>
        <begin position="217"/>
        <end position="241"/>
    </location>
</feature>
<feature type="transmembrane region" description="Helical" evidence="6">
    <location>
        <begin position="310"/>
        <end position="331"/>
    </location>
</feature>
<comment type="caution">
    <text evidence="7">The sequence shown here is derived from an EMBL/GenBank/DDBJ whole genome shotgun (WGS) entry which is preliminary data.</text>
</comment>
<feature type="transmembrane region" description="Helical" evidence="6">
    <location>
        <begin position="283"/>
        <end position="304"/>
    </location>
</feature>
<reference evidence="7 8" key="1">
    <citation type="submission" date="2019-07" db="EMBL/GenBank/DDBJ databases">
        <title>Whole genome shotgun sequence of Halomonas variabilis NBRC 102410.</title>
        <authorList>
            <person name="Hosoyama A."/>
            <person name="Uohara A."/>
            <person name="Ohji S."/>
            <person name="Ichikawa N."/>
        </authorList>
    </citation>
    <scope>NUCLEOTIDE SEQUENCE [LARGE SCALE GENOMIC DNA]</scope>
    <source>
        <strain evidence="7 8">NBRC 102410</strain>
    </source>
</reference>
<sequence>MAFIIVSLILSVGAWFLRNKLSIPPERIEAAHWVLVCSALSFGFGLISVSYNALIIAHERMKAYAYISILSVFLKLGAVLLLTVTAYDSLKAYAVYLLGVSLITQACYWTYCRSQFKESRFNFVWDKELLKHMFGFSGWAFASYAVGMLNIQGVNILTNIYFGVTLNAARGIASQVEGALKQFIGNLTVSVNPQITKSYAIDDKNYMFQLICGGSKFAYFLALLFVIPLFIEAETVLTLWLENVPEYATVFVRLTLLTMLPQVLGGILFTAAMATGNIRNYSIIINGVSILTFIFAWLLFWLGFPAEVAYLVHLFIRIILVVLRVFLLKSMISFSPSLYFKSVFIRIMPVSLLAFLVPLLVLFVPIPQSFLRVVLVTLVSVPVTLLVVYCLGLTKDERSFAIGKLKQLKTRFYKG</sequence>
<proteinExistence type="predicted"/>
<keyword evidence="2" id="KW-1003">Cell membrane</keyword>
<keyword evidence="3 6" id="KW-0812">Transmembrane</keyword>
<evidence type="ECO:0000313" key="8">
    <source>
        <dbReference type="Proteomes" id="UP000321303"/>
    </source>
</evidence>
<dbReference type="InterPro" id="IPR050833">
    <property type="entry name" value="Poly_Biosynth_Transport"/>
</dbReference>
<dbReference type="PANTHER" id="PTHR30250">
    <property type="entry name" value="PST FAMILY PREDICTED COLANIC ACID TRANSPORTER"/>
    <property type="match status" value="1"/>
</dbReference>
<evidence type="ECO:0000313" key="7">
    <source>
        <dbReference type="EMBL" id="GEN29583.1"/>
    </source>
</evidence>
<evidence type="ECO:0000256" key="4">
    <source>
        <dbReference type="ARBA" id="ARBA00022989"/>
    </source>
</evidence>
<feature type="transmembrane region" description="Helical" evidence="6">
    <location>
        <begin position="343"/>
        <end position="364"/>
    </location>
</feature>
<evidence type="ECO:0000256" key="1">
    <source>
        <dbReference type="ARBA" id="ARBA00004651"/>
    </source>
</evidence>
<accession>A0A511UVV7</accession>
<dbReference type="GO" id="GO:0005886">
    <property type="term" value="C:plasma membrane"/>
    <property type="evidence" value="ECO:0007669"/>
    <property type="project" value="UniProtKB-SubCell"/>
</dbReference>
<feature type="transmembrane region" description="Helical" evidence="6">
    <location>
        <begin position="93"/>
        <end position="111"/>
    </location>
</feature>
<evidence type="ECO:0008006" key="9">
    <source>
        <dbReference type="Google" id="ProtNLM"/>
    </source>
</evidence>
<evidence type="ECO:0000256" key="2">
    <source>
        <dbReference type="ARBA" id="ARBA00022475"/>
    </source>
</evidence>
<dbReference type="EMBL" id="BJXV01000025">
    <property type="protein sequence ID" value="GEN29583.1"/>
    <property type="molecule type" value="Genomic_DNA"/>
</dbReference>
<evidence type="ECO:0000256" key="3">
    <source>
        <dbReference type="ARBA" id="ARBA00022692"/>
    </source>
</evidence>
<keyword evidence="4 6" id="KW-1133">Transmembrane helix</keyword>